<dbReference type="GO" id="GO:0006508">
    <property type="term" value="P:proteolysis"/>
    <property type="evidence" value="ECO:0007669"/>
    <property type="project" value="UniProtKB-KW"/>
</dbReference>
<comment type="similarity">
    <text evidence="1 5">Belongs to the peptidase S8 family.</text>
</comment>
<dbReference type="EMBL" id="AJTX02000006">
    <property type="protein sequence ID" value="KKI99416.1"/>
    <property type="molecule type" value="Genomic_DNA"/>
</dbReference>
<feature type="signal peptide" evidence="7">
    <location>
        <begin position="1"/>
        <end position="25"/>
    </location>
</feature>
<feature type="region of interest" description="Disordered" evidence="6">
    <location>
        <begin position="82"/>
        <end position="101"/>
    </location>
</feature>
<protein>
    <submittedName>
        <fullName evidence="9">Peptidase S8 and S53 subtilisin kexin sedolisin</fullName>
    </submittedName>
</protein>
<dbReference type="PANTHER" id="PTHR43806:SF11">
    <property type="entry name" value="CEREVISIN-RELATED"/>
    <property type="match status" value="1"/>
</dbReference>
<dbReference type="InterPro" id="IPR000209">
    <property type="entry name" value="Peptidase_S8/S53_dom"/>
</dbReference>
<evidence type="ECO:0000256" key="7">
    <source>
        <dbReference type="SAM" id="SignalP"/>
    </source>
</evidence>
<evidence type="ECO:0000256" key="4">
    <source>
        <dbReference type="ARBA" id="ARBA00022825"/>
    </source>
</evidence>
<evidence type="ECO:0000256" key="6">
    <source>
        <dbReference type="SAM" id="MobiDB-lite"/>
    </source>
</evidence>
<evidence type="ECO:0000259" key="8">
    <source>
        <dbReference type="Pfam" id="PF00082"/>
    </source>
</evidence>
<dbReference type="Proteomes" id="UP000034681">
    <property type="component" value="Unassembled WGS sequence"/>
</dbReference>
<feature type="domain" description="Peptidase S8/S53" evidence="8">
    <location>
        <begin position="90"/>
        <end position="345"/>
    </location>
</feature>
<proteinExistence type="inferred from homology"/>
<dbReference type="InterPro" id="IPR050131">
    <property type="entry name" value="Peptidase_S8_subtilisin-like"/>
</dbReference>
<dbReference type="STRING" id="317619.GCA_000332315_02470"/>
<keyword evidence="2" id="KW-0645">Protease</keyword>
<evidence type="ECO:0000256" key="5">
    <source>
        <dbReference type="PROSITE-ProRule" id="PRU01240"/>
    </source>
</evidence>
<dbReference type="GO" id="GO:0004252">
    <property type="term" value="F:serine-type endopeptidase activity"/>
    <property type="evidence" value="ECO:0007669"/>
    <property type="project" value="InterPro"/>
</dbReference>
<evidence type="ECO:0000256" key="3">
    <source>
        <dbReference type="ARBA" id="ARBA00022801"/>
    </source>
</evidence>
<dbReference type="SUPFAM" id="SSF49785">
    <property type="entry name" value="Galactose-binding domain-like"/>
    <property type="match status" value="1"/>
</dbReference>
<dbReference type="PROSITE" id="PS00138">
    <property type="entry name" value="SUBTILASE_SER"/>
    <property type="match status" value="1"/>
</dbReference>
<comment type="caution">
    <text evidence="5">Lacks conserved residue(s) required for the propagation of feature annotation.</text>
</comment>
<dbReference type="AlphaFoldDB" id="A0A0M2PYG2"/>
<evidence type="ECO:0000256" key="2">
    <source>
        <dbReference type="ARBA" id="ARBA00022670"/>
    </source>
</evidence>
<dbReference type="SUPFAM" id="SSF52743">
    <property type="entry name" value="Subtilisin-like"/>
    <property type="match status" value="1"/>
</dbReference>
<dbReference type="PANTHER" id="PTHR43806">
    <property type="entry name" value="PEPTIDASE S8"/>
    <property type="match status" value="1"/>
</dbReference>
<feature type="compositionally biased region" description="Basic and acidic residues" evidence="6">
    <location>
        <begin position="83"/>
        <end position="101"/>
    </location>
</feature>
<evidence type="ECO:0000256" key="1">
    <source>
        <dbReference type="ARBA" id="ARBA00011073"/>
    </source>
</evidence>
<dbReference type="eggNOG" id="COG1404">
    <property type="taxonomic scope" value="Bacteria"/>
</dbReference>
<dbReference type="PROSITE" id="PS51892">
    <property type="entry name" value="SUBTILASE"/>
    <property type="match status" value="1"/>
</dbReference>
<dbReference type="Gene3D" id="3.40.50.200">
    <property type="entry name" value="Peptidase S8/S53 domain"/>
    <property type="match status" value="1"/>
</dbReference>
<keyword evidence="3" id="KW-0378">Hydrolase</keyword>
<comment type="caution">
    <text evidence="9">The sequence shown here is derived from an EMBL/GenBank/DDBJ whole genome shotgun (WGS) entry which is preliminary data.</text>
</comment>
<sequence>MRIWGVRGFRCASLIFVVLPLPALAQDSMGPAGVNALVLHTAPYDLTGRKIAIGQVELGRPGKFGFDKVSIRSQMMRPGGLFFRDRPAKSDRGDTGQGDREVDAHAHKVASIMVSGDKVLPGVAPGARLYSAGVGSIQNSGQSQECRAANHIAMQNGEDVRAINFSFGESLARDPRPNAQLDGNALLTLCVDWSARVHDVLYVVAGNQGEGGIPIPTDNFNGVNVAFSARWDGVFRKVDFANVGGELASVASLQVGRERNLNQRRSIDLVAPGSELALINPNGEAVTSSGTSFAAPHVTAAVALLQEYGDRQLAAATPGWNLVARRHEVTKAVLLNSADKLQDEGNGHFLAMERTLLNQRGQTWLQSPAYGQPAMPLDLTMGAGHLNVFRAYEQFKAGQFGSGPGIAVAAVPDRGWDYNQVAQAGAGQANPVFRDYVFQQPLEADSYLSATLVWDRQVELVDLNGNGAYDLGETFQNRGLNNLDLFLLPVETTDTAAAVASSVSPVDSTEHLFVQVPQAGFYKVRVQYQDQTHGPVQPYGLAWWTQPQQP</sequence>
<feature type="chain" id="PRO_5005639550" evidence="7">
    <location>
        <begin position="26"/>
        <end position="550"/>
    </location>
</feature>
<reference evidence="9" key="1">
    <citation type="submission" date="2012-04" db="EMBL/GenBank/DDBJ databases">
        <authorList>
            <person name="Borisov I.G."/>
            <person name="Ivanikova N.V."/>
            <person name="Pinevich A.V."/>
        </authorList>
    </citation>
    <scope>NUCLEOTIDE SEQUENCE [LARGE SCALE GENOMIC DNA]</scope>
    <source>
        <strain evidence="9">CALU 1027</strain>
    </source>
</reference>
<dbReference type="InterPro" id="IPR036852">
    <property type="entry name" value="Peptidase_S8/S53_dom_sf"/>
</dbReference>
<evidence type="ECO:0000313" key="9">
    <source>
        <dbReference type="EMBL" id="KKI99416.1"/>
    </source>
</evidence>
<dbReference type="InterPro" id="IPR023828">
    <property type="entry name" value="Peptidase_S8_Ser-AS"/>
</dbReference>
<gene>
    <name evidence="9" type="ORF">PROH_16440</name>
</gene>
<evidence type="ECO:0000313" key="10">
    <source>
        <dbReference type="Proteomes" id="UP000034681"/>
    </source>
</evidence>
<dbReference type="InterPro" id="IPR008979">
    <property type="entry name" value="Galactose-bd-like_sf"/>
</dbReference>
<keyword evidence="4" id="KW-0720">Serine protease</keyword>
<keyword evidence="10" id="KW-1185">Reference proteome</keyword>
<name>A0A0M2PYG2_PROHO</name>
<accession>A0A0M2PYG2</accession>
<dbReference type="Pfam" id="PF00082">
    <property type="entry name" value="Peptidase_S8"/>
    <property type="match status" value="1"/>
</dbReference>
<keyword evidence="7" id="KW-0732">Signal</keyword>
<organism evidence="9 10">
    <name type="scientific">Prochlorothrix hollandica PCC 9006 = CALU 1027</name>
    <dbReference type="NCBI Taxonomy" id="317619"/>
    <lineage>
        <taxon>Bacteria</taxon>
        <taxon>Bacillati</taxon>
        <taxon>Cyanobacteriota</taxon>
        <taxon>Cyanophyceae</taxon>
        <taxon>Prochlorotrichales</taxon>
        <taxon>Prochlorotrichaceae</taxon>
        <taxon>Prochlorothrix</taxon>
    </lineage>
</organism>